<dbReference type="EMBL" id="WTYQ01000001">
    <property type="protein sequence ID" value="MXP24594.1"/>
    <property type="molecule type" value="Genomic_DNA"/>
</dbReference>
<feature type="region of interest" description="Disordered" evidence="4">
    <location>
        <begin position="497"/>
        <end position="527"/>
    </location>
</feature>
<accession>A0A845A4C9</accession>
<evidence type="ECO:0000313" key="6">
    <source>
        <dbReference type="EMBL" id="MXP24594.1"/>
    </source>
</evidence>
<dbReference type="GO" id="GO:0005524">
    <property type="term" value="F:ATP binding"/>
    <property type="evidence" value="ECO:0007669"/>
    <property type="project" value="UniProtKB-KW"/>
</dbReference>
<evidence type="ECO:0000256" key="3">
    <source>
        <dbReference type="SAM" id="Coils"/>
    </source>
</evidence>
<evidence type="ECO:0000256" key="2">
    <source>
        <dbReference type="ARBA" id="ARBA00022840"/>
    </source>
</evidence>
<proteinExistence type="predicted"/>
<dbReference type="Gene3D" id="3.40.50.300">
    <property type="entry name" value="P-loop containing nucleotide triphosphate hydrolases"/>
    <property type="match status" value="2"/>
</dbReference>
<dbReference type="PANTHER" id="PTHR42855">
    <property type="entry name" value="ABC TRANSPORTER ATP-BINDING SUBUNIT"/>
    <property type="match status" value="1"/>
</dbReference>
<dbReference type="Proteomes" id="UP000460561">
    <property type="component" value="Unassembled WGS sequence"/>
</dbReference>
<dbReference type="InterPro" id="IPR037118">
    <property type="entry name" value="Val-tRNA_synth_C_sf"/>
</dbReference>
<dbReference type="InterPro" id="IPR003439">
    <property type="entry name" value="ABC_transporter-like_ATP-bd"/>
</dbReference>
<gene>
    <name evidence="6" type="ORF">GRI39_00835</name>
</gene>
<dbReference type="InterPro" id="IPR003593">
    <property type="entry name" value="AAA+_ATPase"/>
</dbReference>
<evidence type="ECO:0000256" key="1">
    <source>
        <dbReference type="ARBA" id="ARBA00022741"/>
    </source>
</evidence>
<dbReference type="Pfam" id="PF00005">
    <property type="entry name" value="ABC_tran"/>
    <property type="match status" value="2"/>
</dbReference>
<reference evidence="6 7" key="1">
    <citation type="submission" date="2019-12" db="EMBL/GenBank/DDBJ databases">
        <title>Genomic-based taxomic classification of the family Erythrobacteraceae.</title>
        <authorList>
            <person name="Xu L."/>
        </authorList>
    </citation>
    <scope>NUCLEOTIDE SEQUENCE [LARGE SCALE GENOMIC DNA]</scope>
    <source>
        <strain evidence="6 7">DSM 18604</strain>
    </source>
</reference>
<dbReference type="Pfam" id="PF16326">
    <property type="entry name" value="ABC_tran_CTD"/>
    <property type="match status" value="1"/>
</dbReference>
<keyword evidence="2 6" id="KW-0067">ATP-binding</keyword>
<dbReference type="InterPro" id="IPR032524">
    <property type="entry name" value="ABC_tran_C"/>
</dbReference>
<feature type="domain" description="ABC transporter" evidence="5">
    <location>
        <begin position="7"/>
        <end position="216"/>
    </location>
</feature>
<dbReference type="SUPFAM" id="SSF52540">
    <property type="entry name" value="P-loop containing nucleoside triphosphate hydrolases"/>
    <property type="match status" value="2"/>
</dbReference>
<dbReference type="GO" id="GO:0003677">
    <property type="term" value="F:DNA binding"/>
    <property type="evidence" value="ECO:0007669"/>
    <property type="project" value="InterPro"/>
</dbReference>
<keyword evidence="1" id="KW-0547">Nucleotide-binding</keyword>
<name>A0A845A4C9_9SPHN</name>
<feature type="coiled-coil region" evidence="3">
    <location>
        <begin position="530"/>
        <end position="591"/>
    </location>
</feature>
<keyword evidence="7" id="KW-1185">Reference proteome</keyword>
<organism evidence="6 7">
    <name type="scientific">Altericroceibacterium indicum</name>
    <dbReference type="NCBI Taxonomy" id="374177"/>
    <lineage>
        <taxon>Bacteria</taxon>
        <taxon>Pseudomonadati</taxon>
        <taxon>Pseudomonadota</taxon>
        <taxon>Alphaproteobacteria</taxon>
        <taxon>Sphingomonadales</taxon>
        <taxon>Erythrobacteraceae</taxon>
        <taxon>Altericroceibacterium</taxon>
    </lineage>
</organism>
<dbReference type="OrthoDB" id="9808609at2"/>
<sequence length="597" mass="66657">MAEAPILSWEGLGLNQGTGWLFKDLDLNIGQRDRLALIGRNGAGKTTLLKLISGEVDADKGTRSVQPGNRIVVLEQDPDFSSFEKLIDYALSGKDAPQRYEVEAIADQLGIDMERNAKSASGGERRRAALARALAMEPNLLLLDEPTNHLDLAAIEWLESWLSRYKGAFVTISHDRAFLKKLTNATIWLDRGTLRRKDIGFGGYEAWEEQVYAEEARAAEKMDAKLKIEAHWLERGVTARRKRNQGRLSKLWEMRAQRAAMISPQGTAKMSLGSDDVKTKSVIVAENVNKSFGDHTIIRDFNLRIQRGDRIGIVGSNGAGKTTLLKMLTGQLQPDTGSITLAKTLDSVMIDQQRSLLSPEKRVRDIIAEGGDWIDVRGTRKHIQAYMKDFLFDPALIEARVGTLSGGEQSRLLLAREFSRLSNLLVLDEPTNDLDLETLDLLQEVIADYDGTVMIVSHDRDFLDRTVNVTLGLDGSGYIDVIAGGYADWQAKRIERNTANSRSSSTRKSSPDAPPPPKSRKLSYKDQRDYDRLPAEIEKLEAQIARGEEALSDPELYTRDPAKFQQLTKALEKVRADKDTAEERWLELAEQVELAEG</sequence>
<dbReference type="Gene3D" id="1.10.287.380">
    <property type="entry name" value="Valyl-tRNA synthetase, C-terminal domain"/>
    <property type="match status" value="1"/>
</dbReference>
<dbReference type="InterPro" id="IPR027417">
    <property type="entry name" value="P-loop_NTPase"/>
</dbReference>
<keyword evidence="3" id="KW-0175">Coiled coil</keyword>
<dbReference type="PANTHER" id="PTHR42855:SF1">
    <property type="entry name" value="ABC TRANSPORTER DOMAIN-CONTAINING PROTEIN"/>
    <property type="match status" value="1"/>
</dbReference>
<evidence type="ECO:0000256" key="4">
    <source>
        <dbReference type="SAM" id="MobiDB-lite"/>
    </source>
</evidence>
<dbReference type="InterPro" id="IPR017871">
    <property type="entry name" value="ABC_transporter-like_CS"/>
</dbReference>
<dbReference type="AlphaFoldDB" id="A0A845A4C9"/>
<feature type="domain" description="ABC transporter" evidence="5">
    <location>
        <begin position="283"/>
        <end position="509"/>
    </location>
</feature>
<dbReference type="GO" id="GO:0016887">
    <property type="term" value="F:ATP hydrolysis activity"/>
    <property type="evidence" value="ECO:0007669"/>
    <property type="project" value="InterPro"/>
</dbReference>
<evidence type="ECO:0000259" key="5">
    <source>
        <dbReference type="PROSITE" id="PS50893"/>
    </source>
</evidence>
<dbReference type="RefSeq" id="WP_160737817.1">
    <property type="nucleotide sequence ID" value="NZ_WTYQ01000001.1"/>
</dbReference>
<comment type="caution">
    <text evidence="6">The sequence shown here is derived from an EMBL/GenBank/DDBJ whole genome shotgun (WGS) entry which is preliminary data.</text>
</comment>
<evidence type="ECO:0000313" key="7">
    <source>
        <dbReference type="Proteomes" id="UP000460561"/>
    </source>
</evidence>
<dbReference type="InterPro" id="IPR051309">
    <property type="entry name" value="ABCF_ATPase"/>
</dbReference>
<dbReference type="SMART" id="SM00382">
    <property type="entry name" value="AAA"/>
    <property type="match status" value="2"/>
</dbReference>
<dbReference type="PROSITE" id="PS50893">
    <property type="entry name" value="ABC_TRANSPORTER_2"/>
    <property type="match status" value="2"/>
</dbReference>
<dbReference type="PROSITE" id="PS00211">
    <property type="entry name" value="ABC_TRANSPORTER_1"/>
    <property type="match status" value="1"/>
</dbReference>
<dbReference type="CDD" id="cd03221">
    <property type="entry name" value="ABCF_EF-3"/>
    <property type="match status" value="2"/>
</dbReference>
<protein>
    <submittedName>
        <fullName evidence="6">ATP-binding cassette domain-containing protein</fullName>
    </submittedName>
</protein>